<evidence type="ECO:0000256" key="16">
    <source>
        <dbReference type="SAM" id="MobiDB-lite"/>
    </source>
</evidence>
<feature type="compositionally biased region" description="Low complexity" evidence="16">
    <location>
        <begin position="13"/>
        <end position="22"/>
    </location>
</feature>
<comment type="function">
    <text evidence="14">Catalytic component of the COMPASS (Set1C) complex that specifically mono-, di- and trimethylates histone H3 to form H3K4me1/2/3. COMPASS recognizes ubiquitinated H2B on one face of the nucleosome which stimulates the methylation of H3 on the opposing face.</text>
</comment>
<keyword evidence="15" id="KW-0694">RNA-binding</keyword>
<dbReference type="SMART" id="SM00360">
    <property type="entry name" value="RRM"/>
    <property type="match status" value="1"/>
</dbReference>
<dbReference type="InterPro" id="IPR003616">
    <property type="entry name" value="Post-SET_dom"/>
</dbReference>
<dbReference type="SUPFAM" id="SSF82199">
    <property type="entry name" value="SET domain"/>
    <property type="match status" value="1"/>
</dbReference>
<evidence type="ECO:0000256" key="3">
    <source>
        <dbReference type="ARBA" id="ARBA00012182"/>
    </source>
</evidence>
<gene>
    <name evidence="20" type="ORF">DAPK24_014580</name>
</gene>
<keyword evidence="21" id="KW-1185">Reference proteome</keyword>
<evidence type="ECO:0000256" key="13">
    <source>
        <dbReference type="ARBA" id="ARBA00049129"/>
    </source>
</evidence>
<dbReference type="InterPro" id="IPR024636">
    <property type="entry name" value="SET_assoc"/>
</dbReference>
<dbReference type="SMART" id="SM01291">
    <property type="entry name" value="N-SET"/>
    <property type="match status" value="1"/>
</dbReference>
<protein>
    <recommendedName>
        <fullName evidence="4 14">Histone-lysine N-methyltransferase, H3 lysine-4 specific</fullName>
        <ecNumber evidence="3 14">2.1.1.354</ecNumber>
    </recommendedName>
</protein>
<dbReference type="InterPro" id="IPR046341">
    <property type="entry name" value="SET_dom_sf"/>
</dbReference>
<dbReference type="GO" id="GO:0003723">
    <property type="term" value="F:RNA binding"/>
    <property type="evidence" value="ECO:0007669"/>
    <property type="project" value="UniProtKB-UniRule"/>
</dbReference>
<comment type="catalytic activity">
    <reaction evidence="11 14">
        <text>L-lysyl(4)-[histone H3] + 3 S-adenosyl-L-methionine = N(6),N(6),N(6)-trimethyl-L-lysyl(4)-[histone H3] + 3 S-adenosyl-L-homocysteine + 3 H(+)</text>
        <dbReference type="Rhea" id="RHEA:60260"/>
        <dbReference type="Rhea" id="RHEA-COMP:15537"/>
        <dbReference type="Rhea" id="RHEA-COMP:15547"/>
        <dbReference type="ChEBI" id="CHEBI:15378"/>
        <dbReference type="ChEBI" id="CHEBI:29969"/>
        <dbReference type="ChEBI" id="CHEBI:57856"/>
        <dbReference type="ChEBI" id="CHEBI:59789"/>
        <dbReference type="ChEBI" id="CHEBI:61961"/>
        <dbReference type="EC" id="2.1.1.354"/>
    </reaction>
</comment>
<dbReference type="InterPro" id="IPR035979">
    <property type="entry name" value="RBD_domain_sf"/>
</dbReference>
<dbReference type="InterPro" id="IPR000504">
    <property type="entry name" value="RRM_dom"/>
</dbReference>
<evidence type="ECO:0000313" key="21">
    <source>
        <dbReference type="Proteomes" id="UP001378960"/>
    </source>
</evidence>
<dbReference type="PROSITE" id="PS50868">
    <property type="entry name" value="POST_SET"/>
    <property type="match status" value="1"/>
</dbReference>
<dbReference type="InterPro" id="IPR017111">
    <property type="entry name" value="Set1_fungi"/>
</dbReference>
<evidence type="ECO:0000256" key="11">
    <source>
        <dbReference type="ARBA" id="ARBA00047571"/>
    </source>
</evidence>
<dbReference type="InterPro" id="IPR048669">
    <property type="entry name" value="SET1_RBD"/>
</dbReference>
<dbReference type="SUPFAM" id="SSF54928">
    <property type="entry name" value="RNA-binding domain, RBD"/>
    <property type="match status" value="1"/>
</dbReference>
<evidence type="ECO:0000259" key="18">
    <source>
        <dbReference type="PROSITE" id="PS50280"/>
    </source>
</evidence>
<dbReference type="Pfam" id="PF11767">
    <property type="entry name" value="SET_assoc"/>
    <property type="match status" value="1"/>
</dbReference>
<keyword evidence="7 14" id="KW-0808">Transferase</keyword>
<keyword evidence="9 14" id="KW-0156">Chromatin regulator</keyword>
<feature type="compositionally biased region" description="Low complexity" evidence="16">
    <location>
        <begin position="658"/>
        <end position="673"/>
    </location>
</feature>
<dbReference type="Pfam" id="PF21569">
    <property type="entry name" value="SET1_RBD"/>
    <property type="match status" value="1"/>
</dbReference>
<evidence type="ECO:0000256" key="9">
    <source>
        <dbReference type="ARBA" id="ARBA00022853"/>
    </source>
</evidence>
<keyword evidence="10 14" id="KW-0539">Nucleus</keyword>
<evidence type="ECO:0000259" key="19">
    <source>
        <dbReference type="PROSITE" id="PS50868"/>
    </source>
</evidence>
<feature type="region of interest" description="Disordered" evidence="16">
    <location>
        <begin position="643"/>
        <end position="712"/>
    </location>
</feature>
<dbReference type="Gene3D" id="2.170.270.10">
    <property type="entry name" value="SET domain"/>
    <property type="match status" value="1"/>
</dbReference>
<feature type="domain" description="Post-SET" evidence="19">
    <location>
        <begin position="1069"/>
        <end position="1085"/>
    </location>
</feature>
<dbReference type="Pfam" id="PF00856">
    <property type="entry name" value="SET"/>
    <property type="match status" value="1"/>
</dbReference>
<dbReference type="PANTHER" id="PTHR45814:SF2">
    <property type="entry name" value="HISTONE-LYSINE N-METHYLTRANSFERASE SETD1"/>
    <property type="match status" value="1"/>
</dbReference>
<comment type="caution">
    <text evidence="20">The sequence shown here is derived from an EMBL/GenBank/DDBJ whole genome shotgun (WGS) entry which is preliminary data.</text>
</comment>
<dbReference type="InterPro" id="IPR012677">
    <property type="entry name" value="Nucleotide-bd_a/b_plait_sf"/>
</dbReference>
<evidence type="ECO:0000259" key="17">
    <source>
        <dbReference type="PROSITE" id="PS50102"/>
    </source>
</evidence>
<dbReference type="GO" id="GO:0032259">
    <property type="term" value="P:methylation"/>
    <property type="evidence" value="ECO:0007669"/>
    <property type="project" value="UniProtKB-KW"/>
</dbReference>
<evidence type="ECO:0000256" key="8">
    <source>
        <dbReference type="ARBA" id="ARBA00022691"/>
    </source>
</evidence>
<proteinExistence type="predicted"/>
<dbReference type="EC" id="2.1.1.354" evidence="3 14"/>
<evidence type="ECO:0000256" key="12">
    <source>
        <dbReference type="ARBA" id="ARBA00047583"/>
    </source>
</evidence>
<feature type="region of interest" description="Disordered" evidence="16">
    <location>
        <begin position="1"/>
        <end position="30"/>
    </location>
</feature>
<feature type="compositionally biased region" description="Polar residues" evidence="16">
    <location>
        <begin position="128"/>
        <end position="160"/>
    </location>
</feature>
<comment type="subcellular location">
    <subcellularLocation>
        <location evidence="2">Chromosome</location>
    </subcellularLocation>
    <subcellularLocation>
        <location evidence="1 14">Nucleus</location>
    </subcellularLocation>
</comment>
<evidence type="ECO:0000256" key="5">
    <source>
        <dbReference type="ARBA" id="ARBA00022454"/>
    </source>
</evidence>
<dbReference type="PROSITE" id="PS51572">
    <property type="entry name" value="SAM_MT43_1"/>
    <property type="match status" value="1"/>
</dbReference>
<evidence type="ECO:0000256" key="15">
    <source>
        <dbReference type="PROSITE-ProRule" id="PRU00176"/>
    </source>
</evidence>
<dbReference type="PANTHER" id="PTHR45814">
    <property type="entry name" value="HISTONE-LYSINE N-METHYLTRANSFERASE SETD1"/>
    <property type="match status" value="1"/>
</dbReference>
<dbReference type="GO" id="GO:0140999">
    <property type="term" value="F:histone H3K4 trimethyltransferase activity"/>
    <property type="evidence" value="ECO:0007669"/>
    <property type="project" value="UniProtKB-EC"/>
</dbReference>
<name>A0AAV5R033_PICKL</name>
<evidence type="ECO:0000256" key="1">
    <source>
        <dbReference type="ARBA" id="ARBA00004123"/>
    </source>
</evidence>
<dbReference type="PROSITE" id="PS50280">
    <property type="entry name" value="SET"/>
    <property type="match status" value="1"/>
</dbReference>
<dbReference type="Pfam" id="PF11764">
    <property type="entry name" value="N-SET"/>
    <property type="match status" value="1"/>
</dbReference>
<feature type="compositionally biased region" description="Acidic residues" evidence="16">
    <location>
        <begin position="674"/>
        <end position="704"/>
    </location>
</feature>
<dbReference type="PROSITE" id="PS50102">
    <property type="entry name" value="RRM"/>
    <property type="match status" value="1"/>
</dbReference>
<dbReference type="Gene3D" id="3.30.70.330">
    <property type="match status" value="1"/>
</dbReference>
<evidence type="ECO:0000256" key="14">
    <source>
        <dbReference type="PIRNR" id="PIRNR037104"/>
    </source>
</evidence>
<dbReference type="AlphaFoldDB" id="A0AAV5R033"/>
<evidence type="ECO:0000256" key="2">
    <source>
        <dbReference type="ARBA" id="ARBA00004286"/>
    </source>
</evidence>
<accession>A0AAV5R033</accession>
<comment type="catalytic activity">
    <reaction evidence="12">
        <text>N(6)-methyl-L-lysyl(4)-[histone H3] + S-adenosyl-L-methionine = N(6),N(6)-dimethyl-L-lysyl(4)-[histone H3] + S-adenosyl-L-homocysteine + H(+)</text>
        <dbReference type="Rhea" id="RHEA:60268"/>
        <dbReference type="Rhea" id="RHEA-COMP:15540"/>
        <dbReference type="Rhea" id="RHEA-COMP:15543"/>
        <dbReference type="ChEBI" id="CHEBI:15378"/>
        <dbReference type="ChEBI" id="CHEBI:57856"/>
        <dbReference type="ChEBI" id="CHEBI:59789"/>
        <dbReference type="ChEBI" id="CHEBI:61929"/>
        <dbReference type="ChEBI" id="CHEBI:61976"/>
    </reaction>
</comment>
<evidence type="ECO:0000256" key="7">
    <source>
        <dbReference type="ARBA" id="ARBA00022679"/>
    </source>
</evidence>
<dbReference type="SMART" id="SM00317">
    <property type="entry name" value="SET"/>
    <property type="match status" value="1"/>
</dbReference>
<dbReference type="Proteomes" id="UP001378960">
    <property type="component" value="Unassembled WGS sequence"/>
</dbReference>
<dbReference type="PIRSF" id="PIRSF037104">
    <property type="entry name" value="Histone_H3-K4_mtfrase_Set1_fun"/>
    <property type="match status" value="1"/>
</dbReference>
<evidence type="ECO:0000313" key="20">
    <source>
        <dbReference type="EMBL" id="GMM44883.1"/>
    </source>
</evidence>
<comment type="subunit">
    <text evidence="14">Component of the COMPASS (Set1C) complex.</text>
</comment>
<dbReference type="EMBL" id="BTGB01000001">
    <property type="protein sequence ID" value="GMM44883.1"/>
    <property type="molecule type" value="Genomic_DNA"/>
</dbReference>
<keyword evidence="8 14" id="KW-0949">S-adenosyl-L-methionine</keyword>
<keyword evidence="6 14" id="KW-0489">Methyltransferase</keyword>
<dbReference type="SMART" id="SM00508">
    <property type="entry name" value="PostSET"/>
    <property type="match status" value="1"/>
</dbReference>
<feature type="compositionally biased region" description="Gly residues" evidence="16">
    <location>
        <begin position="1"/>
        <end position="12"/>
    </location>
</feature>
<dbReference type="InterPro" id="IPR001214">
    <property type="entry name" value="SET_dom"/>
</dbReference>
<feature type="compositionally biased region" description="Low complexity" evidence="16">
    <location>
        <begin position="110"/>
        <end position="127"/>
    </location>
</feature>
<feature type="domain" description="SET" evidence="18">
    <location>
        <begin position="943"/>
        <end position="1060"/>
    </location>
</feature>
<dbReference type="InterPro" id="IPR024657">
    <property type="entry name" value="COMPASS_Set1_N-SET"/>
</dbReference>
<evidence type="ECO:0000256" key="6">
    <source>
        <dbReference type="ARBA" id="ARBA00022603"/>
    </source>
</evidence>
<keyword evidence="5 14" id="KW-0158">Chromosome</keyword>
<feature type="domain" description="RRM" evidence="17">
    <location>
        <begin position="264"/>
        <end position="348"/>
    </location>
</feature>
<sequence length="1085" mass="125699">MQYRGNGYGQQGEGYQKQGYPPYDKKRHFSSDNRTVYNQPYDQQYNQQQYNQTYNQSYNQSYNQGYSQSYRYEKRYDKYYESTANEYPRSNSHYDQYGQSYQERYEKSSSNHTTSSGHTPSSSFTHTIQSQSNKLSPMNNKTPNNSNESTNKGKVPSVTKSYSFDNIPYSNLISSITTSNHVDSSVKSFKTVHIKDSDGKKKSKIEYYDGVLQKVADPRLSNPALYEKMISKNVLLKCIKNPQSEMMKPSFKYDKYSLGDKPSNEILIWNLHSSTTALIIKNNFSVYGAISDVKIIDDPLTGVPMGMCLLSFDGKVEQAHQTALNAVNKSNKVLQIEGRYIRCGLNVNNELYDQIYKKTVQVRNEKLRKSKIEDIKKEEKLKLEKIRLEKLQREERERIKREAINKSMSEKAIKNNSVTNKLNKGSTVLSSHDRHILPSSSCSLSFKFQNLIANRPFIFISDKYVSSMYVSSDQLKRFLFKYNINRILQQRIGFYLIFNKVPDAFTCFDNEDGRRLLTYTMYMTLYIPDNQIDDTRVGKLGNIKSAQNQLNKELTAYLFKDIREKFIGNLIIDVMQKDEMKELAQVSRKKREEELQILKKQEVENQGKLKLNNDDVTIVKRLDLNIFKKKNIKKHFIPVSHSLNKIRANRNRTKNKASQETTSTETENGSEQVSESESESESEFESESEDEEIIETEKENEEGLTDDKRKHTLERTLKSAKKQKIDEGSTSPTIDDTLKLAPQVAAPVIDNEFQPSNKPPGPVYDDDFAIPFQPTLENLKEHVKTKEDFQILLELSKDINISKPIKDINFWAWERNESMKEYKQLMESKDEEGEDGEDFDFAEEVLTNKELQNTTGSFRTEGYRKISDKDKRIYLLHRRKQTNLNPVKHNEDEESNITTHNKVQSSRVNRANTRRFVADVSAQKHIIGETDLLDLNQLNKRKKPVQFARSAIHNWGLYALEPIAAGEMIIEYVGDRIRQQIAELREKKYLRSGIGSSYLFRVDENTVIDASKRGGIARFINHCCEPSCTAKIIKVDGKKRIVIYALRDIKKNEELTYDYKFERETNDEERIVCLCGAPGCKGYLN</sequence>
<comment type="catalytic activity">
    <reaction evidence="13">
        <text>N(6),N(6)-dimethyl-L-lysyl(4)-[histone H3] + S-adenosyl-L-methionine = N(6),N(6),N(6)-trimethyl-L-lysyl(4)-[histone H3] + S-adenosyl-L-homocysteine + H(+)</text>
        <dbReference type="Rhea" id="RHEA:60272"/>
        <dbReference type="Rhea" id="RHEA-COMP:15537"/>
        <dbReference type="Rhea" id="RHEA-COMP:15540"/>
        <dbReference type="ChEBI" id="CHEBI:15378"/>
        <dbReference type="ChEBI" id="CHEBI:57856"/>
        <dbReference type="ChEBI" id="CHEBI:59789"/>
        <dbReference type="ChEBI" id="CHEBI:61961"/>
        <dbReference type="ChEBI" id="CHEBI:61976"/>
    </reaction>
</comment>
<evidence type="ECO:0000256" key="10">
    <source>
        <dbReference type="ARBA" id="ARBA00023242"/>
    </source>
</evidence>
<organism evidence="20 21">
    <name type="scientific">Pichia kluyveri</name>
    <name type="common">Yeast</name>
    <dbReference type="NCBI Taxonomy" id="36015"/>
    <lineage>
        <taxon>Eukaryota</taxon>
        <taxon>Fungi</taxon>
        <taxon>Dikarya</taxon>
        <taxon>Ascomycota</taxon>
        <taxon>Saccharomycotina</taxon>
        <taxon>Pichiomycetes</taxon>
        <taxon>Pichiales</taxon>
        <taxon>Pichiaceae</taxon>
        <taxon>Pichia</taxon>
    </lineage>
</organism>
<dbReference type="GO" id="GO:0005694">
    <property type="term" value="C:chromosome"/>
    <property type="evidence" value="ECO:0007669"/>
    <property type="project" value="UniProtKB-SubCell"/>
</dbReference>
<dbReference type="InterPro" id="IPR044570">
    <property type="entry name" value="Set1-like"/>
</dbReference>
<reference evidence="20 21" key="1">
    <citation type="journal article" date="2023" name="Elife">
        <title>Identification of key yeast species and microbe-microbe interactions impacting larval growth of Drosophila in the wild.</title>
        <authorList>
            <person name="Mure A."/>
            <person name="Sugiura Y."/>
            <person name="Maeda R."/>
            <person name="Honda K."/>
            <person name="Sakurai N."/>
            <person name="Takahashi Y."/>
            <person name="Watada M."/>
            <person name="Katoh T."/>
            <person name="Gotoh A."/>
            <person name="Gotoh Y."/>
            <person name="Taniguchi I."/>
            <person name="Nakamura K."/>
            <person name="Hayashi T."/>
            <person name="Katayama T."/>
            <person name="Uemura T."/>
            <person name="Hattori Y."/>
        </authorList>
    </citation>
    <scope>NUCLEOTIDE SEQUENCE [LARGE SCALE GENOMIC DNA]</scope>
    <source>
        <strain evidence="20 21">PK-24</strain>
    </source>
</reference>
<dbReference type="GO" id="GO:0048188">
    <property type="term" value="C:Set1C/COMPASS complex"/>
    <property type="evidence" value="ECO:0007669"/>
    <property type="project" value="InterPro"/>
</dbReference>
<evidence type="ECO:0000256" key="4">
    <source>
        <dbReference type="ARBA" id="ARBA00015839"/>
    </source>
</evidence>
<feature type="region of interest" description="Disordered" evidence="16">
    <location>
        <begin position="102"/>
        <end position="160"/>
    </location>
</feature>